<dbReference type="RefSeq" id="WP_239121902.1">
    <property type="nucleotide sequence ID" value="NZ_BONT01000002.1"/>
</dbReference>
<dbReference type="GO" id="GO:0005524">
    <property type="term" value="F:ATP binding"/>
    <property type="evidence" value="ECO:0007669"/>
    <property type="project" value="InterPro"/>
</dbReference>
<dbReference type="GO" id="GO:0009035">
    <property type="term" value="F:type I site-specific deoxyribonuclease activity"/>
    <property type="evidence" value="ECO:0007669"/>
    <property type="project" value="UniProtKB-EC"/>
</dbReference>
<dbReference type="EMBL" id="JACHGT010000006">
    <property type="protein sequence ID" value="MBB6035482.1"/>
    <property type="molecule type" value="Genomic_DNA"/>
</dbReference>
<keyword evidence="3" id="KW-0378">Hydrolase</keyword>
<dbReference type="SMART" id="SM00487">
    <property type="entry name" value="DEXDc"/>
    <property type="match status" value="1"/>
</dbReference>
<organism evidence="3 4">
    <name type="scientific">Phytomonospora endophytica</name>
    <dbReference type="NCBI Taxonomy" id="714109"/>
    <lineage>
        <taxon>Bacteria</taxon>
        <taxon>Bacillati</taxon>
        <taxon>Actinomycetota</taxon>
        <taxon>Actinomycetes</taxon>
        <taxon>Micromonosporales</taxon>
        <taxon>Micromonosporaceae</taxon>
        <taxon>Phytomonospora</taxon>
    </lineage>
</organism>
<dbReference type="GO" id="GO:0005829">
    <property type="term" value="C:cytosol"/>
    <property type="evidence" value="ECO:0007669"/>
    <property type="project" value="TreeGrafter"/>
</dbReference>
<reference evidence="3 4" key="1">
    <citation type="submission" date="2020-08" db="EMBL/GenBank/DDBJ databases">
        <title>Genomic Encyclopedia of Type Strains, Phase IV (KMG-IV): sequencing the most valuable type-strain genomes for metagenomic binning, comparative biology and taxonomic classification.</title>
        <authorList>
            <person name="Goeker M."/>
        </authorList>
    </citation>
    <scope>NUCLEOTIDE SEQUENCE [LARGE SCALE GENOMIC DNA]</scope>
    <source>
        <strain evidence="3 4">YIM 65646</strain>
    </source>
</reference>
<dbReference type="GO" id="GO:0003677">
    <property type="term" value="F:DNA binding"/>
    <property type="evidence" value="ECO:0007669"/>
    <property type="project" value="InterPro"/>
</dbReference>
<dbReference type="PANTHER" id="PTHR47396">
    <property type="entry name" value="TYPE I RESTRICTION ENZYME ECOKI R PROTEIN"/>
    <property type="match status" value="1"/>
</dbReference>
<dbReference type="PROSITE" id="PS51192">
    <property type="entry name" value="HELICASE_ATP_BIND_1"/>
    <property type="match status" value="1"/>
</dbReference>
<protein>
    <submittedName>
        <fullName evidence="3">Type I restriction enzyme R subunit</fullName>
        <ecNumber evidence="3">3.1.21.3</ecNumber>
    </submittedName>
</protein>
<accession>A0A841FPJ8</accession>
<dbReference type="Gene3D" id="3.90.1570.30">
    <property type="match status" value="1"/>
</dbReference>
<dbReference type="InterPro" id="IPR027417">
    <property type="entry name" value="P-loop_NTPase"/>
</dbReference>
<dbReference type="EC" id="3.1.21.3" evidence="3"/>
<keyword evidence="4" id="KW-1185">Reference proteome</keyword>
<evidence type="ECO:0000313" key="3">
    <source>
        <dbReference type="EMBL" id="MBB6035482.1"/>
    </source>
</evidence>
<dbReference type="InterPro" id="IPR013670">
    <property type="entry name" value="EcoEI_R_C_dom"/>
</dbReference>
<feature type="domain" description="Helicase ATP-binding" evidence="2">
    <location>
        <begin position="444"/>
        <end position="633"/>
    </location>
</feature>
<dbReference type="Pfam" id="PF08463">
    <property type="entry name" value="EcoEI_R_C"/>
    <property type="match status" value="1"/>
</dbReference>
<evidence type="ECO:0000259" key="2">
    <source>
        <dbReference type="PROSITE" id="PS51192"/>
    </source>
</evidence>
<dbReference type="InterPro" id="IPR006935">
    <property type="entry name" value="Helicase/UvrB_N"/>
</dbReference>
<sequence>MHNGSGSGNDGIDEIARRSHNFGFLLAHEKLLVIDGVVAEANVYTEPDTAMWRARRFTETLARFLLRAFRLPAHGSLATRIDRLKTEHVINTDEIYDAFETIRDSGNKATHGYYGDRVAALECVRLCFVLGYWYHRVFVPDAPRLAFAPPEPPGQTRDATNAADRADLDTLNTELARMRDRFTEMLVHKDRASSLLDAEKAARHQAETELARLIADRDRLAELVTNMRAPDAELLAEADTNLQSIKKPTAAEREHLIDRAAHAARPVRTEREVREDVDRMLHAAGWVVQDGDAVNHWAGPGVAVREETTASGPADYLLYVDKKLVGVIEVKREGTPLSAVERQSGRYAETLKASQRLLAWRQPLPFRYETTSVETHFTNMLDPGARAREVFSFHRPETVARWMREADEDTAAPTMRAKLRGRLPALDDDRLWPAQRDAVQGLEKSLAKAKPRALIQMATGAGKTYTAVSSSYRLLKHGGAKRVLFLVDRNNLGDQALREFENYLTPDDGRKFNDLYPVQRLKSVGMLESSSVVICTVQRLYSMLCGQAIPDPDTEDEGLDSYERDEVVGVGYNPAVPPETFDVVIVDECHRSIYGLWRAVLEYFDAFIVGLTATPVAQTFGFFHQNIVSEYSYREAVADGVNVDFGVYRILTEIGQGGAVIPKGIVVPKRDRRTRRQRYEELDEDYAYSGGQIARKVISKGQLRLVLETFHERLFTEIFPPEPGRKTREVVPKTLIFAVDDNHAEEIVTMVREVFDKGNDFCQKITYKSKDAATLIKSFRNSPDLRIAVTVNMIATGTDIKPLECVFFLNEVKSWALFEQMKGRGARSIDPVELHQVTPDVDVKTRFMLVDAVGVTDSERVDASPLEKHSEKQISLEALLRKAGNLSLTLDEASTLGARLAALAKQIDDDQCAELEELAGRPLTDITRRLSACNDSDVIEAARQSGTGWEARLIEDACEYLADPELRARLLEIRRARDIVYDEVNPDRLIEARGVAREDTAERDVGSWREWVAENRDMLIALEVSYREGRNPRVVYQELKNLAARLARPPKQWTPDRLWEAYESLGLAAPRPGLRHGPEDLMGLIRAELGLIEGQPVPTREVVELNFQGWRARQVQAGVEFTEDEWWWLERLAETAAAGAGIAEEDLDRVPFTDRGGTDGFVREFGEERAVRILGELGGELTA</sequence>
<dbReference type="Proteomes" id="UP000548476">
    <property type="component" value="Unassembled WGS sequence"/>
</dbReference>
<dbReference type="Pfam" id="PF04851">
    <property type="entry name" value="ResIII"/>
    <property type="match status" value="1"/>
</dbReference>
<evidence type="ECO:0000256" key="1">
    <source>
        <dbReference type="SAM" id="Coils"/>
    </source>
</evidence>
<comment type="caution">
    <text evidence="3">The sequence shown here is derived from an EMBL/GenBank/DDBJ whole genome shotgun (WGS) entry which is preliminary data.</text>
</comment>
<proteinExistence type="predicted"/>
<dbReference type="CDD" id="cd18032">
    <property type="entry name" value="DEXHc_RE_I_III_res"/>
    <property type="match status" value="1"/>
</dbReference>
<dbReference type="AlphaFoldDB" id="A0A841FPJ8"/>
<dbReference type="PANTHER" id="PTHR47396:SF1">
    <property type="entry name" value="ATP-DEPENDENT HELICASE IRC3-RELATED"/>
    <property type="match status" value="1"/>
</dbReference>
<evidence type="ECO:0000313" key="4">
    <source>
        <dbReference type="Proteomes" id="UP000548476"/>
    </source>
</evidence>
<keyword evidence="1" id="KW-0175">Coiled coil</keyword>
<feature type="coiled-coil region" evidence="1">
    <location>
        <begin position="161"/>
        <end position="223"/>
    </location>
</feature>
<dbReference type="GO" id="GO:0006304">
    <property type="term" value="P:DNA modification"/>
    <property type="evidence" value="ECO:0007669"/>
    <property type="project" value="InterPro"/>
</dbReference>
<dbReference type="InterPro" id="IPR014001">
    <property type="entry name" value="Helicase_ATP-bd"/>
</dbReference>
<gene>
    <name evidence="3" type="ORF">HNR73_003339</name>
</gene>
<dbReference type="InterPro" id="IPR050742">
    <property type="entry name" value="Helicase_Restrict-Modif_Enz"/>
</dbReference>
<dbReference type="Gene3D" id="3.40.50.300">
    <property type="entry name" value="P-loop containing nucleotide triphosphate hydrolases"/>
    <property type="match status" value="2"/>
</dbReference>
<dbReference type="SUPFAM" id="SSF52540">
    <property type="entry name" value="P-loop containing nucleoside triphosphate hydrolases"/>
    <property type="match status" value="2"/>
</dbReference>
<name>A0A841FPJ8_9ACTN</name>